<dbReference type="GeneID" id="108819390"/>
<organism evidence="2 3">
    <name type="scientific">Raphanus sativus</name>
    <name type="common">Radish</name>
    <name type="synonym">Raphanus raphanistrum var. sativus</name>
    <dbReference type="NCBI Taxonomy" id="3726"/>
    <lineage>
        <taxon>Eukaryota</taxon>
        <taxon>Viridiplantae</taxon>
        <taxon>Streptophyta</taxon>
        <taxon>Embryophyta</taxon>
        <taxon>Tracheophyta</taxon>
        <taxon>Spermatophyta</taxon>
        <taxon>Magnoliopsida</taxon>
        <taxon>eudicotyledons</taxon>
        <taxon>Gunneridae</taxon>
        <taxon>Pentapetalae</taxon>
        <taxon>rosids</taxon>
        <taxon>malvids</taxon>
        <taxon>Brassicales</taxon>
        <taxon>Brassicaceae</taxon>
        <taxon>Brassiceae</taxon>
        <taxon>Raphanus</taxon>
    </lineage>
</organism>
<feature type="compositionally biased region" description="Polar residues" evidence="1">
    <location>
        <begin position="40"/>
        <end position="61"/>
    </location>
</feature>
<dbReference type="Proteomes" id="UP000504610">
    <property type="component" value="Chromosome 8"/>
</dbReference>
<feature type="region of interest" description="Disordered" evidence="1">
    <location>
        <begin position="1"/>
        <end position="78"/>
    </location>
</feature>
<accession>A0A6J0KJY5</accession>
<evidence type="ECO:0000256" key="1">
    <source>
        <dbReference type="SAM" id="MobiDB-lite"/>
    </source>
</evidence>
<evidence type="ECO:0000313" key="3">
    <source>
        <dbReference type="RefSeq" id="XP_018447914.1"/>
    </source>
</evidence>
<protein>
    <submittedName>
        <fullName evidence="3">Uncharacterized protein LOC108819390 isoform X1</fullName>
    </submittedName>
</protein>
<reference evidence="3" key="2">
    <citation type="submission" date="2025-08" db="UniProtKB">
        <authorList>
            <consortium name="RefSeq"/>
        </authorList>
    </citation>
    <scope>IDENTIFICATION</scope>
    <source>
        <tissue evidence="3">Leaf</tissue>
    </source>
</reference>
<evidence type="ECO:0000313" key="2">
    <source>
        <dbReference type="Proteomes" id="UP000504610"/>
    </source>
</evidence>
<keyword evidence="2" id="KW-1185">Reference proteome</keyword>
<proteinExistence type="predicted"/>
<dbReference type="KEGG" id="rsz:108819390"/>
<dbReference type="OrthoDB" id="1930727at2759"/>
<dbReference type="AlphaFoldDB" id="A0A6J0KJY5"/>
<reference evidence="2" key="1">
    <citation type="journal article" date="2019" name="Database">
        <title>The radish genome database (RadishGD): an integrated information resource for radish genomics.</title>
        <authorList>
            <person name="Yu H.J."/>
            <person name="Baek S."/>
            <person name="Lee Y.J."/>
            <person name="Cho A."/>
            <person name="Mun J.H."/>
        </authorList>
    </citation>
    <scope>NUCLEOTIDE SEQUENCE [LARGE SCALE GENOMIC DNA]</scope>
    <source>
        <strain evidence="2">cv. WK10039</strain>
    </source>
</reference>
<sequence>MPPGAKKRKALKKKQQLQQEQEEAIGTNNLGGNVEHGSQDDSNLSSPGSQGNEQFGGTKDQSGVDVVEKNVSSQHPCDKEIAPVVSKVVISEKRRKEHAIDKSGEARENGKVAATLLEPATGKVESARESQVPLSSDEKRLLFPRPPPVRTSWFSCCGLFDAMTDKHSRNEIKVDSRSQLKLKVI</sequence>
<feature type="compositionally biased region" description="Basic residues" evidence="1">
    <location>
        <begin position="1"/>
        <end position="15"/>
    </location>
</feature>
<dbReference type="PANTHER" id="PTHR37187">
    <property type="entry name" value="EXPRESSED PROTEIN"/>
    <property type="match status" value="1"/>
</dbReference>
<dbReference type="PANTHER" id="PTHR37187:SF19">
    <property type="entry name" value="(RAPE) HYPOTHETICAL PROTEIN"/>
    <property type="match status" value="1"/>
</dbReference>
<dbReference type="RefSeq" id="XP_018447914.1">
    <property type="nucleotide sequence ID" value="XM_018592412.2"/>
</dbReference>
<gene>
    <name evidence="3" type="primary">LOC108819390</name>
</gene>
<name>A0A6J0KJY5_RAPSA</name>